<dbReference type="EMBL" id="CP118101">
    <property type="protein sequence ID" value="WDH83567.1"/>
    <property type="molecule type" value="Genomic_DNA"/>
</dbReference>
<evidence type="ECO:0000313" key="3">
    <source>
        <dbReference type="Proteomes" id="UP001220962"/>
    </source>
</evidence>
<dbReference type="Pfam" id="PF01909">
    <property type="entry name" value="NTP_transf_2"/>
    <property type="match status" value="1"/>
</dbReference>
<protein>
    <submittedName>
        <fullName evidence="2">Nucleotidyltransferase domain-containing protein</fullName>
    </submittedName>
</protein>
<proteinExistence type="predicted"/>
<dbReference type="CDD" id="cd05403">
    <property type="entry name" value="NT_KNTase_like"/>
    <property type="match status" value="1"/>
</dbReference>
<dbReference type="Proteomes" id="UP001220962">
    <property type="component" value="Chromosome"/>
</dbReference>
<dbReference type="InterPro" id="IPR043519">
    <property type="entry name" value="NT_sf"/>
</dbReference>
<feature type="domain" description="Polymerase nucleotidyl transferase" evidence="1">
    <location>
        <begin position="15"/>
        <end position="60"/>
    </location>
</feature>
<gene>
    <name evidence="2" type="ORF">PUW23_04830</name>
</gene>
<dbReference type="RefSeq" id="WP_052512241.1">
    <property type="nucleotide sequence ID" value="NZ_CP118101.1"/>
</dbReference>
<dbReference type="Gene3D" id="3.30.460.10">
    <property type="entry name" value="Beta Polymerase, domain 2"/>
    <property type="match status" value="1"/>
</dbReference>
<accession>A0AAX3N204</accession>
<dbReference type="InterPro" id="IPR002934">
    <property type="entry name" value="Polymerase_NTP_transf_dom"/>
</dbReference>
<dbReference type="SUPFAM" id="SSF81301">
    <property type="entry name" value="Nucleotidyltransferase"/>
    <property type="match status" value="1"/>
</dbReference>
<sequence length="227" mass="26306">MIHIENWMELYSNTVRREFRDRVIFIGLQGSYGRGEANENSDIDVVLILDRVNLEDLKQYNSAIQSLSNREKICGFVSGVNEISGWAKYDLFQFYHDTISYHGNLDKMIPPIEHTDIRHAVLNGACNLYHMCSHNYLHSADMQALAGLYKAAVFTLQAKHYYETGSYIKQRTEMYDVLVDQDRRILQISEQFKSGSFSEDQFEQFTDEMLNWTSGLITTLSKYVPAN</sequence>
<organism evidence="2 3">
    <name type="scientific">Paenibacillus urinalis</name>
    <dbReference type="NCBI Taxonomy" id="521520"/>
    <lineage>
        <taxon>Bacteria</taxon>
        <taxon>Bacillati</taxon>
        <taxon>Bacillota</taxon>
        <taxon>Bacilli</taxon>
        <taxon>Bacillales</taxon>
        <taxon>Paenibacillaceae</taxon>
        <taxon>Paenibacillus</taxon>
    </lineage>
</organism>
<name>A0AAX3N204_9BACL</name>
<evidence type="ECO:0000313" key="2">
    <source>
        <dbReference type="EMBL" id="WDH83567.1"/>
    </source>
</evidence>
<evidence type="ECO:0000259" key="1">
    <source>
        <dbReference type="Pfam" id="PF01909"/>
    </source>
</evidence>
<dbReference type="GO" id="GO:0016779">
    <property type="term" value="F:nucleotidyltransferase activity"/>
    <property type="evidence" value="ECO:0007669"/>
    <property type="project" value="InterPro"/>
</dbReference>
<reference evidence="2" key="1">
    <citation type="submission" date="2023-02" db="EMBL/GenBank/DDBJ databases">
        <title>Pathogen: clinical or host-associated sample.</title>
        <authorList>
            <person name="Hergert J."/>
            <person name="Casey R."/>
            <person name="Wagner J."/>
            <person name="Young E.L."/>
            <person name="Oakeson K.F."/>
        </authorList>
    </citation>
    <scope>NUCLEOTIDE SEQUENCE</scope>
    <source>
        <strain evidence="2">2022CK-00830</strain>
    </source>
</reference>
<dbReference type="AlphaFoldDB" id="A0AAX3N204"/>